<dbReference type="OrthoDB" id="3618415at2"/>
<sequence>MANQRIKGSRLGAISYETERNVELPPTQVARYRTGNGQEFDVPFADDAVVPGVWACRNGLEGVLLNGEAPTPKKGKRVRTHWDMVLERRSLPELEALFEERMAVIQSLRRGG</sequence>
<dbReference type="InterPro" id="IPR038638">
    <property type="entry name" value="RbpA_sf"/>
</dbReference>
<keyword evidence="1" id="KW-0805">Transcription regulation</keyword>
<protein>
    <recommendedName>
        <fullName evidence="1">RNA polymerase-binding protein RbpA</fullName>
    </recommendedName>
</protein>
<evidence type="ECO:0000313" key="2">
    <source>
        <dbReference type="EMBL" id="STZ62321.1"/>
    </source>
</evidence>
<keyword evidence="3" id="KW-1185">Reference proteome</keyword>
<keyword evidence="1" id="KW-0804">Transcription</keyword>
<dbReference type="AlphaFoldDB" id="A0A378TNI5"/>
<evidence type="ECO:0000256" key="1">
    <source>
        <dbReference type="HAMAP-Rule" id="MF_01483"/>
    </source>
</evidence>
<evidence type="ECO:0000313" key="3">
    <source>
        <dbReference type="Proteomes" id="UP000254978"/>
    </source>
</evidence>
<accession>A0A378TNI5</accession>
<proteinExistence type="inferred from homology"/>
<dbReference type="Gene3D" id="2.20.28.270">
    <property type="entry name" value="RNA polymerase-binding protein A"/>
    <property type="match status" value="1"/>
</dbReference>
<comment type="subunit">
    <text evidence="1">Forms a complex with the RNAP catalytic core and with free principal sigma factors.</text>
</comment>
<dbReference type="InterPro" id="IPR025182">
    <property type="entry name" value="RNApol-bd_RbpA"/>
</dbReference>
<name>A0A378TNI5_9MYCO</name>
<gene>
    <name evidence="1" type="primary">rbpA</name>
    <name evidence="2" type="ORF">NCTC10821_05890</name>
</gene>
<comment type="similarity">
    <text evidence="1">Belongs to the RNA polymerase-binding protein RbpA family.</text>
</comment>
<comment type="function">
    <text evidence="1">Binds to RNA polymerase (RNAP), stimulating transcription from principal, but not alternative sigma factor promoters.</text>
</comment>
<dbReference type="Pfam" id="PF13397">
    <property type="entry name" value="RbpA"/>
    <property type="match status" value="1"/>
</dbReference>
<dbReference type="EMBL" id="UGQT01000001">
    <property type="protein sequence ID" value="STZ62321.1"/>
    <property type="molecule type" value="Genomic_DNA"/>
</dbReference>
<dbReference type="Proteomes" id="UP000254978">
    <property type="component" value="Unassembled WGS sequence"/>
</dbReference>
<dbReference type="GO" id="GO:0045893">
    <property type="term" value="P:positive regulation of DNA-templated transcription"/>
    <property type="evidence" value="ECO:0007669"/>
    <property type="project" value="UniProtKB-UniRule"/>
</dbReference>
<dbReference type="GO" id="GO:0001000">
    <property type="term" value="F:bacterial-type RNA polymerase core enzyme binding"/>
    <property type="evidence" value="ECO:0007669"/>
    <property type="project" value="UniProtKB-UniRule"/>
</dbReference>
<dbReference type="HAMAP" id="MF_01483">
    <property type="entry name" value="RbpA"/>
    <property type="match status" value="1"/>
</dbReference>
<dbReference type="RefSeq" id="WP_115281045.1">
    <property type="nucleotide sequence ID" value="NZ_AP022600.1"/>
</dbReference>
<organism evidence="2 3">
    <name type="scientific">Mycolicibacterium tokaiense</name>
    <dbReference type="NCBI Taxonomy" id="39695"/>
    <lineage>
        <taxon>Bacteria</taxon>
        <taxon>Bacillati</taxon>
        <taxon>Actinomycetota</taxon>
        <taxon>Actinomycetes</taxon>
        <taxon>Mycobacteriales</taxon>
        <taxon>Mycobacteriaceae</taxon>
        <taxon>Mycolicibacterium</taxon>
    </lineage>
</organism>
<comment type="caution">
    <text evidence="1">Lacks conserved residue(s) required for the propagation of feature annotation.</text>
</comment>
<reference evidence="2 3" key="1">
    <citation type="submission" date="2018-06" db="EMBL/GenBank/DDBJ databases">
        <authorList>
            <consortium name="Pathogen Informatics"/>
            <person name="Doyle S."/>
        </authorList>
    </citation>
    <scope>NUCLEOTIDE SEQUENCE [LARGE SCALE GENOMIC DNA]</scope>
    <source>
        <strain evidence="2 3">NCTC10821</strain>
    </source>
</reference>